<feature type="domain" description="Glycosyl transferase family 3 N-terminal" evidence="6">
    <location>
        <begin position="4"/>
        <end position="66"/>
    </location>
</feature>
<keyword evidence="4" id="KW-0460">Magnesium</keyword>
<keyword evidence="8" id="KW-1185">Reference proteome</keyword>
<feature type="binding site" evidence="4">
    <location>
        <begin position="106"/>
        <end position="114"/>
    </location>
    <ligand>
        <name>5-phospho-alpha-D-ribose 1-diphosphate</name>
        <dbReference type="ChEBI" id="CHEBI:58017"/>
    </ligand>
</feature>
<feature type="binding site" evidence="4">
    <location>
        <position position="224"/>
    </location>
    <ligand>
        <name>Mg(2+)</name>
        <dbReference type="ChEBI" id="CHEBI:18420"/>
        <label>1</label>
    </ligand>
</feature>
<feature type="binding site" evidence="4">
    <location>
        <position position="118"/>
    </location>
    <ligand>
        <name>5-phospho-alpha-D-ribose 1-diphosphate</name>
        <dbReference type="ChEBI" id="CHEBI:58017"/>
    </ligand>
</feature>
<feature type="domain" description="Glycosyl transferase family 3" evidence="5">
    <location>
        <begin position="72"/>
        <end position="317"/>
    </location>
</feature>
<dbReference type="KEGG" id="mcn:Mcup_0539"/>
<evidence type="ECO:0000256" key="1">
    <source>
        <dbReference type="ARBA" id="ARBA00022605"/>
    </source>
</evidence>
<comment type="similarity">
    <text evidence="4">Belongs to the anthranilate phosphoribosyltransferase family.</text>
</comment>
<dbReference type="Gene3D" id="1.20.970.10">
    <property type="entry name" value="Transferase, Pyrimidine Nucleoside Phosphorylase, Chain C"/>
    <property type="match status" value="1"/>
</dbReference>
<dbReference type="PANTHER" id="PTHR43285">
    <property type="entry name" value="ANTHRANILATE PHOSPHORIBOSYLTRANSFERASE"/>
    <property type="match status" value="1"/>
</dbReference>
<feature type="binding site" evidence="4">
    <location>
        <begin position="82"/>
        <end position="83"/>
    </location>
    <ligand>
        <name>5-phospho-alpha-D-ribose 1-diphosphate</name>
        <dbReference type="ChEBI" id="CHEBI:58017"/>
    </ligand>
</feature>
<evidence type="ECO:0000256" key="3">
    <source>
        <dbReference type="ARBA" id="ARBA00022679"/>
    </source>
</evidence>
<comment type="subunit">
    <text evidence="4">Homodimer.</text>
</comment>
<dbReference type="GO" id="GO:0000162">
    <property type="term" value="P:L-tryptophan biosynthetic process"/>
    <property type="evidence" value="ECO:0007669"/>
    <property type="project" value="UniProtKB-UniRule"/>
</dbReference>
<gene>
    <name evidence="4" type="primary">trpD</name>
    <name evidence="7" type="ordered locus">Mcup_0539</name>
</gene>
<accession>F4G0M7</accession>
<feature type="binding site" evidence="4">
    <location>
        <position position="91"/>
    </location>
    <ligand>
        <name>Mg(2+)</name>
        <dbReference type="ChEBI" id="CHEBI:18420"/>
        <label>1</label>
    </ligand>
</feature>
<feature type="binding site" evidence="4">
    <location>
        <position position="224"/>
    </location>
    <ligand>
        <name>Mg(2+)</name>
        <dbReference type="ChEBI" id="CHEBI:18420"/>
        <label>2</label>
    </ligand>
</feature>
<feature type="binding site" evidence="4">
    <location>
        <position position="79"/>
    </location>
    <ligand>
        <name>anthranilate</name>
        <dbReference type="ChEBI" id="CHEBI:16567"/>
        <label>1</label>
    </ligand>
</feature>
<dbReference type="GO" id="GO:0005829">
    <property type="term" value="C:cytosol"/>
    <property type="evidence" value="ECO:0007669"/>
    <property type="project" value="TreeGrafter"/>
</dbReference>
<dbReference type="InterPro" id="IPR035902">
    <property type="entry name" value="Nuc_phospho_transferase"/>
</dbReference>
<dbReference type="GeneID" id="10492732"/>
<feature type="binding site" evidence="4">
    <location>
        <begin position="89"/>
        <end position="92"/>
    </location>
    <ligand>
        <name>5-phospho-alpha-D-ribose 1-diphosphate</name>
        <dbReference type="ChEBI" id="CHEBI:58017"/>
    </ligand>
</feature>
<dbReference type="Proteomes" id="UP000007812">
    <property type="component" value="Chromosome"/>
</dbReference>
<dbReference type="PATRIC" id="fig|1006006.8.peg.540"/>
<keyword evidence="4" id="KW-0057">Aromatic amino acid biosynthesis</keyword>
<name>F4G0M7_METCR</name>
<dbReference type="Gene3D" id="3.40.1030.10">
    <property type="entry name" value="Nucleoside phosphorylase/phosphoribosyltransferase catalytic domain"/>
    <property type="match status" value="1"/>
</dbReference>
<dbReference type="SUPFAM" id="SSF52418">
    <property type="entry name" value="Nucleoside phosphorylase/phosphoribosyltransferase catalytic domain"/>
    <property type="match status" value="1"/>
</dbReference>
<dbReference type="InterPro" id="IPR000312">
    <property type="entry name" value="Glycosyl_Trfase_fam3"/>
</dbReference>
<dbReference type="HOGENOM" id="CLU_034315_2_1_2"/>
<evidence type="ECO:0000256" key="4">
    <source>
        <dbReference type="HAMAP-Rule" id="MF_00211"/>
    </source>
</evidence>
<keyword evidence="4" id="KW-0822">Tryptophan biosynthesis</keyword>
<dbReference type="OrthoDB" id="8214at2157"/>
<evidence type="ECO:0000259" key="5">
    <source>
        <dbReference type="Pfam" id="PF00591"/>
    </source>
</evidence>
<dbReference type="GO" id="GO:0004048">
    <property type="term" value="F:anthranilate phosphoribosyltransferase activity"/>
    <property type="evidence" value="ECO:0007669"/>
    <property type="project" value="UniProtKB-UniRule"/>
</dbReference>
<evidence type="ECO:0000313" key="7">
    <source>
        <dbReference type="EMBL" id="AEB94646.1"/>
    </source>
</evidence>
<dbReference type="Pfam" id="PF02885">
    <property type="entry name" value="Glycos_trans_3N"/>
    <property type="match status" value="1"/>
</dbReference>
<comment type="catalytic activity">
    <reaction evidence="4">
        <text>N-(5-phospho-beta-D-ribosyl)anthranilate + diphosphate = 5-phospho-alpha-D-ribose 1-diphosphate + anthranilate</text>
        <dbReference type="Rhea" id="RHEA:11768"/>
        <dbReference type="ChEBI" id="CHEBI:16567"/>
        <dbReference type="ChEBI" id="CHEBI:18277"/>
        <dbReference type="ChEBI" id="CHEBI:33019"/>
        <dbReference type="ChEBI" id="CHEBI:58017"/>
        <dbReference type="EC" id="2.4.2.18"/>
    </reaction>
</comment>
<dbReference type="HAMAP" id="MF_00211">
    <property type="entry name" value="TrpD"/>
    <property type="match status" value="1"/>
</dbReference>
<dbReference type="InterPro" id="IPR036320">
    <property type="entry name" value="Glycosyl_Trfase_fam3_N_dom_sf"/>
</dbReference>
<keyword evidence="4" id="KW-0479">Metal-binding</keyword>
<protein>
    <recommendedName>
        <fullName evidence="4">Anthranilate phosphoribosyltransferase</fullName>
        <ecNumber evidence="4">2.4.2.18</ecNumber>
    </recommendedName>
</protein>
<dbReference type="InterPro" id="IPR017459">
    <property type="entry name" value="Glycosyl_Trfase_fam3_N_dom"/>
</dbReference>
<dbReference type="GO" id="GO:0000287">
    <property type="term" value="F:magnesium ion binding"/>
    <property type="evidence" value="ECO:0007669"/>
    <property type="project" value="UniProtKB-UniRule"/>
</dbReference>
<dbReference type="eggNOG" id="arCOG02012">
    <property type="taxonomic scope" value="Archaea"/>
</dbReference>
<dbReference type="UniPathway" id="UPA00035">
    <property type="reaction ID" value="UER00041"/>
</dbReference>
<keyword evidence="3 4" id="KW-0808">Transferase</keyword>
<keyword evidence="1 4" id="KW-0028">Amino-acid biosynthesis</keyword>
<comment type="caution">
    <text evidence="4">Lacks conserved residue(s) required for the propagation of feature annotation.</text>
</comment>
<evidence type="ECO:0000313" key="8">
    <source>
        <dbReference type="Proteomes" id="UP000007812"/>
    </source>
</evidence>
<dbReference type="AlphaFoldDB" id="F4G0M7"/>
<feature type="binding site" evidence="4">
    <location>
        <position position="109"/>
    </location>
    <ligand>
        <name>anthranilate</name>
        <dbReference type="ChEBI" id="CHEBI:16567"/>
        <label>1</label>
    </ligand>
</feature>
<dbReference type="EC" id="2.4.2.18" evidence="4"/>
<dbReference type="RefSeq" id="WP_013737144.1">
    <property type="nucleotide sequence ID" value="NC_015435.1"/>
</dbReference>
<dbReference type="EMBL" id="CP002656">
    <property type="protein sequence ID" value="AEB94646.1"/>
    <property type="molecule type" value="Genomic_DNA"/>
</dbReference>
<reference evidence="7 8" key="1">
    <citation type="journal article" date="2011" name="J. Bacteriol.">
        <title>Complete genome sequence of Metallosphaera cuprina, a metal sulfide-oxidizing archaeon from a hot spring.</title>
        <authorList>
            <person name="Liu L.J."/>
            <person name="You X.Y."/>
            <person name="Zheng H."/>
            <person name="Wang S."/>
            <person name="Jiang C.Y."/>
            <person name="Liu S.J."/>
        </authorList>
    </citation>
    <scope>NUCLEOTIDE SEQUENCE [LARGE SCALE GENOMIC DNA]</scope>
    <source>
        <strain evidence="7 8">Ar-4</strain>
    </source>
</reference>
<keyword evidence="2 4" id="KW-0328">Glycosyltransferase</keyword>
<comment type="function">
    <text evidence="4">Catalyzes the transfer of the phosphoribosyl group of 5-phosphorylribose-1-pyrophosphate (PRPP) to anthranilate to yield N-(5'-phosphoribosyl)-anthranilate (PRA).</text>
</comment>
<proteinExistence type="inferred from homology"/>
<dbReference type="PANTHER" id="PTHR43285:SF2">
    <property type="entry name" value="ANTHRANILATE PHOSPHORIBOSYLTRANSFERASE"/>
    <property type="match status" value="1"/>
</dbReference>
<dbReference type="InterPro" id="IPR005940">
    <property type="entry name" value="Anthranilate_Pribosyl_Tfrase"/>
</dbReference>
<feature type="binding site" evidence="4">
    <location>
        <position position="79"/>
    </location>
    <ligand>
        <name>5-phospho-alpha-D-ribose 1-diphosphate</name>
        <dbReference type="ChEBI" id="CHEBI:58017"/>
    </ligand>
</feature>
<sequence length="343" mass="37398">MEPKDFLKKITEGKSLSEDESKELADLIMEGSIPESLVGAILVGLRMKGETPEEIIGFTKSMREHALKLEAKHTLDTAGTGGDGFGTINVSTASALAVSLVYPVAKHGNRAASSKSGSADFLEAVGYNIQVPPERAKRLIEQDNFAFLFAQLYHPSMKNVAPVRKALGIRTIFNILGPLTNPAGSERQVMGVFSTSTMKSLSIAATRLSFEKLLLIHGEPGIDEVSPQGRTYVIEVSKDRIDEYVLDFKEITGKEAPISRLIALDPADSVKRVIRGSKGVDKDVEYFLRINVDVALYAAGLVKDFKEGYELSEELIRKLPSKIESVVKGNGDLTKFQALVRSI</sequence>
<comment type="cofactor">
    <cofactor evidence="4">
        <name>Mg(2+)</name>
        <dbReference type="ChEBI" id="CHEBI:18420"/>
    </cofactor>
    <text evidence="4">Binds 2 magnesium ions per monomer.</text>
</comment>
<evidence type="ECO:0000259" key="6">
    <source>
        <dbReference type="Pfam" id="PF02885"/>
    </source>
</evidence>
<feature type="binding site" evidence="4">
    <location>
        <position position="164"/>
    </location>
    <ligand>
        <name>anthranilate</name>
        <dbReference type="ChEBI" id="CHEBI:16567"/>
        <label>2</label>
    </ligand>
</feature>
<dbReference type="STRING" id="1006006.Mcup_0539"/>
<feature type="binding site" evidence="4">
    <location>
        <position position="87"/>
    </location>
    <ligand>
        <name>5-phospho-alpha-D-ribose 1-diphosphate</name>
        <dbReference type="ChEBI" id="CHEBI:58017"/>
    </ligand>
</feature>
<dbReference type="NCBIfam" id="TIGR01245">
    <property type="entry name" value="trpD"/>
    <property type="match status" value="1"/>
</dbReference>
<dbReference type="Pfam" id="PF00591">
    <property type="entry name" value="Glycos_transf_3"/>
    <property type="match status" value="1"/>
</dbReference>
<evidence type="ECO:0000256" key="2">
    <source>
        <dbReference type="ARBA" id="ARBA00022676"/>
    </source>
</evidence>
<comment type="pathway">
    <text evidence="4">Amino-acid biosynthesis; L-tryptophan biosynthesis; L-tryptophan from chorismate: step 2/5.</text>
</comment>
<organism evidence="7 8">
    <name type="scientific">Metallosphaera cuprina (strain Ar-4)</name>
    <dbReference type="NCBI Taxonomy" id="1006006"/>
    <lineage>
        <taxon>Archaea</taxon>
        <taxon>Thermoproteota</taxon>
        <taxon>Thermoprotei</taxon>
        <taxon>Sulfolobales</taxon>
        <taxon>Sulfolobaceae</taxon>
        <taxon>Metallosphaera</taxon>
    </lineage>
</organism>
<feature type="binding site" evidence="4">
    <location>
        <position position="223"/>
    </location>
    <ligand>
        <name>Mg(2+)</name>
        <dbReference type="ChEBI" id="CHEBI:18420"/>
        <label>2</label>
    </ligand>
</feature>
<dbReference type="SUPFAM" id="SSF47648">
    <property type="entry name" value="Nucleoside phosphorylase/phosphoribosyltransferase N-terminal domain"/>
    <property type="match status" value="1"/>
</dbReference>